<reference evidence="1 2" key="1">
    <citation type="submission" date="2018-03" db="EMBL/GenBank/DDBJ databases">
        <title>Draft Genome Sequences of the Obligatory Marine Myxobacteria Enhygromyxa salina SWB005.</title>
        <authorList>
            <person name="Poehlein A."/>
            <person name="Moghaddam J.A."/>
            <person name="Harms H."/>
            <person name="Alanjari M."/>
            <person name="Koenig G.M."/>
            <person name="Daniel R."/>
            <person name="Schaeberle T.F."/>
        </authorList>
    </citation>
    <scope>NUCLEOTIDE SEQUENCE [LARGE SCALE GENOMIC DNA]</scope>
    <source>
        <strain evidence="1 2">SWB005</strain>
    </source>
</reference>
<evidence type="ECO:0000313" key="2">
    <source>
        <dbReference type="Proteomes" id="UP000237968"/>
    </source>
</evidence>
<accession>A0A2S9XH65</accession>
<dbReference type="Proteomes" id="UP000237968">
    <property type="component" value="Unassembled WGS sequence"/>
</dbReference>
<gene>
    <name evidence="1" type="ORF">ENSA5_50510</name>
</gene>
<keyword evidence="2" id="KW-1185">Reference proteome</keyword>
<comment type="caution">
    <text evidence="1">The sequence shown here is derived from an EMBL/GenBank/DDBJ whole genome shotgun (WGS) entry which is preliminary data.</text>
</comment>
<evidence type="ECO:0000313" key="1">
    <source>
        <dbReference type="EMBL" id="PRP92203.1"/>
    </source>
</evidence>
<sequence>MSNDGCDAMCVAECGGEVIVDDWNGWTYWKVPVMGAMTDTNIETACSDCGLDIPCAGPDNCSYNDEVCVQTNNEDSCGNPMQDMASLLCNDDAPSQCQDLWGIYQYMGHNWINDSGCGAEQNSWCSVGNNQVDRFTLCVTQ</sequence>
<dbReference type="AlphaFoldDB" id="A0A2S9XH65"/>
<organism evidence="1 2">
    <name type="scientific">Enhygromyxa salina</name>
    <dbReference type="NCBI Taxonomy" id="215803"/>
    <lineage>
        <taxon>Bacteria</taxon>
        <taxon>Pseudomonadati</taxon>
        <taxon>Myxococcota</taxon>
        <taxon>Polyangia</taxon>
        <taxon>Nannocystales</taxon>
        <taxon>Nannocystaceae</taxon>
        <taxon>Enhygromyxa</taxon>
    </lineage>
</organism>
<dbReference type="EMBL" id="PVNK01000219">
    <property type="protein sequence ID" value="PRP92203.1"/>
    <property type="molecule type" value="Genomic_DNA"/>
</dbReference>
<proteinExistence type="predicted"/>
<protein>
    <submittedName>
        <fullName evidence="1">Uncharacterized protein</fullName>
    </submittedName>
</protein>
<name>A0A2S9XH65_9BACT</name>